<gene>
    <name evidence="2" type="ORF">DPMN_030005</name>
</gene>
<reference evidence="2" key="1">
    <citation type="journal article" date="2019" name="bioRxiv">
        <title>The Genome of the Zebra Mussel, Dreissena polymorpha: A Resource for Invasive Species Research.</title>
        <authorList>
            <person name="McCartney M.A."/>
            <person name="Auch B."/>
            <person name="Kono T."/>
            <person name="Mallez S."/>
            <person name="Zhang Y."/>
            <person name="Obille A."/>
            <person name="Becker A."/>
            <person name="Abrahante J.E."/>
            <person name="Garbe J."/>
            <person name="Badalamenti J.P."/>
            <person name="Herman A."/>
            <person name="Mangelson H."/>
            <person name="Liachko I."/>
            <person name="Sullivan S."/>
            <person name="Sone E.D."/>
            <person name="Koren S."/>
            <person name="Silverstein K.A.T."/>
            <person name="Beckman K.B."/>
            <person name="Gohl D.M."/>
        </authorList>
    </citation>
    <scope>NUCLEOTIDE SEQUENCE</scope>
    <source>
        <strain evidence="2">Duluth1</strain>
        <tissue evidence="2">Whole animal</tissue>
    </source>
</reference>
<feature type="region of interest" description="Disordered" evidence="1">
    <location>
        <begin position="63"/>
        <end position="117"/>
    </location>
</feature>
<evidence type="ECO:0000313" key="2">
    <source>
        <dbReference type="EMBL" id="KAH3866882.1"/>
    </source>
</evidence>
<feature type="compositionally biased region" description="Polar residues" evidence="1">
    <location>
        <begin position="82"/>
        <end position="117"/>
    </location>
</feature>
<feature type="compositionally biased region" description="Polar residues" evidence="1">
    <location>
        <begin position="63"/>
        <end position="73"/>
    </location>
</feature>
<reference evidence="2" key="2">
    <citation type="submission" date="2020-11" db="EMBL/GenBank/DDBJ databases">
        <authorList>
            <person name="McCartney M.A."/>
            <person name="Auch B."/>
            <person name="Kono T."/>
            <person name="Mallez S."/>
            <person name="Becker A."/>
            <person name="Gohl D.M."/>
            <person name="Silverstein K.A.T."/>
            <person name="Koren S."/>
            <person name="Bechman K.B."/>
            <person name="Herman A."/>
            <person name="Abrahante J.E."/>
            <person name="Garbe J."/>
        </authorList>
    </citation>
    <scope>NUCLEOTIDE SEQUENCE</scope>
    <source>
        <strain evidence="2">Duluth1</strain>
        <tissue evidence="2">Whole animal</tissue>
    </source>
</reference>
<evidence type="ECO:0008006" key="4">
    <source>
        <dbReference type="Google" id="ProtNLM"/>
    </source>
</evidence>
<dbReference type="AlphaFoldDB" id="A0A9D4RHM9"/>
<keyword evidence="3" id="KW-1185">Reference proteome</keyword>
<dbReference type="EMBL" id="JAIWYP010000002">
    <property type="protein sequence ID" value="KAH3866882.1"/>
    <property type="molecule type" value="Genomic_DNA"/>
</dbReference>
<evidence type="ECO:0000313" key="3">
    <source>
        <dbReference type="Proteomes" id="UP000828390"/>
    </source>
</evidence>
<dbReference type="Proteomes" id="UP000828390">
    <property type="component" value="Unassembled WGS sequence"/>
</dbReference>
<sequence>MKAIHKSHLGIVNCKRRAKELVYWPGMNKHNTSMLMKTKESPLVIEKHDETMPKLPMVSRDLQQNGREFSISNRDLARNDRTLPTNNRELPRQQQPVQRHSAQQRNNATEQIRTRSG</sequence>
<proteinExistence type="predicted"/>
<comment type="caution">
    <text evidence="2">The sequence shown here is derived from an EMBL/GenBank/DDBJ whole genome shotgun (WGS) entry which is preliminary data.</text>
</comment>
<accession>A0A9D4RHM9</accession>
<protein>
    <recommendedName>
        <fullName evidence="4">Integrase zinc-binding domain-containing protein</fullName>
    </recommendedName>
</protein>
<evidence type="ECO:0000256" key="1">
    <source>
        <dbReference type="SAM" id="MobiDB-lite"/>
    </source>
</evidence>
<name>A0A9D4RHM9_DREPO</name>
<organism evidence="2 3">
    <name type="scientific">Dreissena polymorpha</name>
    <name type="common">Zebra mussel</name>
    <name type="synonym">Mytilus polymorpha</name>
    <dbReference type="NCBI Taxonomy" id="45954"/>
    <lineage>
        <taxon>Eukaryota</taxon>
        <taxon>Metazoa</taxon>
        <taxon>Spiralia</taxon>
        <taxon>Lophotrochozoa</taxon>
        <taxon>Mollusca</taxon>
        <taxon>Bivalvia</taxon>
        <taxon>Autobranchia</taxon>
        <taxon>Heteroconchia</taxon>
        <taxon>Euheterodonta</taxon>
        <taxon>Imparidentia</taxon>
        <taxon>Neoheterodontei</taxon>
        <taxon>Myida</taxon>
        <taxon>Dreissenoidea</taxon>
        <taxon>Dreissenidae</taxon>
        <taxon>Dreissena</taxon>
    </lineage>
</organism>